<name>A0A815Y8N9_ADIRI</name>
<dbReference type="Proteomes" id="UP000663852">
    <property type="component" value="Unassembled WGS sequence"/>
</dbReference>
<evidence type="ECO:0000313" key="2">
    <source>
        <dbReference type="EMBL" id="CAF1529544.1"/>
    </source>
</evidence>
<reference evidence="3" key="1">
    <citation type="submission" date="2021-02" db="EMBL/GenBank/DDBJ databases">
        <authorList>
            <person name="Nowell W R."/>
        </authorList>
    </citation>
    <scope>NUCLEOTIDE SEQUENCE</scope>
</reference>
<gene>
    <name evidence="2" type="ORF">EDS130_LOCUS44461</name>
    <name evidence="3" type="ORF">XAT740_LOCUS44148</name>
</gene>
<protein>
    <submittedName>
        <fullName evidence="3">Uncharacterized protein</fullName>
    </submittedName>
</protein>
<proteinExistence type="predicted"/>
<feature type="compositionally biased region" description="Acidic residues" evidence="1">
    <location>
        <begin position="450"/>
        <end position="460"/>
    </location>
</feature>
<dbReference type="Proteomes" id="UP000663828">
    <property type="component" value="Unassembled WGS sequence"/>
</dbReference>
<dbReference type="AlphaFoldDB" id="A0A815Y8N9"/>
<dbReference type="EMBL" id="CAJNOR010005554">
    <property type="protein sequence ID" value="CAF1567449.1"/>
    <property type="molecule type" value="Genomic_DNA"/>
</dbReference>
<comment type="caution">
    <text evidence="3">The sequence shown here is derived from an EMBL/GenBank/DDBJ whole genome shotgun (WGS) entry which is preliminary data.</text>
</comment>
<evidence type="ECO:0000313" key="4">
    <source>
        <dbReference type="Proteomes" id="UP000663828"/>
    </source>
</evidence>
<evidence type="ECO:0000313" key="3">
    <source>
        <dbReference type="EMBL" id="CAF1567449.1"/>
    </source>
</evidence>
<sequence>MPSNMIDVDDCKDNTKCDEWAMRVDEHVRDLEHRINAFHRRCSDIFDDMSVLRSSLDVAHDRIDVVLDRDLICLRLSPLLTLPMENIDPSDTYSSNSGKYIPYAFALQMCSHGSEVSSGDNCYHRCRRNRHRRRRRGYHREKRALLQHLMQEYTQCQEQIYDNQSEINQLKDHIERLCALPGKLSDGLRNMMSALYQLLLFIRILQRTDSIMEQIVVASPNTEIHCQRHHRRRRRCPCCRSCSTYQRRSRNTVFVQSILEQNAQCRDHIFQQHHDIRQLKEYVRKFRDMIEAVNDALDTIAHSTVDIQRHLQNMNNNANCKMTEFLRARKDYIDLRPIPIDGPKNFSYRWKMIALLDFNEHGQYILPFSNRVINIPKVLWPRILKQPPPPGHELCGCIDCEYKTWHDHVLRDDVDDEVSTYGNLHLEVAHRLNFSENNADQSCDCYSDNPMDEQSDDGNPLDDSHVPKWSQLSLSPFPCVDPFDSYDLEC</sequence>
<evidence type="ECO:0000256" key="1">
    <source>
        <dbReference type="SAM" id="MobiDB-lite"/>
    </source>
</evidence>
<keyword evidence="4" id="KW-1185">Reference proteome</keyword>
<feature type="region of interest" description="Disordered" evidence="1">
    <location>
        <begin position="445"/>
        <end position="465"/>
    </location>
</feature>
<accession>A0A815Y8N9</accession>
<organism evidence="3 4">
    <name type="scientific">Adineta ricciae</name>
    <name type="common">Rotifer</name>
    <dbReference type="NCBI Taxonomy" id="249248"/>
    <lineage>
        <taxon>Eukaryota</taxon>
        <taxon>Metazoa</taxon>
        <taxon>Spiralia</taxon>
        <taxon>Gnathifera</taxon>
        <taxon>Rotifera</taxon>
        <taxon>Eurotatoria</taxon>
        <taxon>Bdelloidea</taxon>
        <taxon>Adinetida</taxon>
        <taxon>Adinetidae</taxon>
        <taxon>Adineta</taxon>
    </lineage>
</organism>
<dbReference type="EMBL" id="CAJNOJ010000860">
    <property type="protein sequence ID" value="CAF1529544.1"/>
    <property type="molecule type" value="Genomic_DNA"/>
</dbReference>